<evidence type="ECO:0000313" key="2">
    <source>
        <dbReference type="Proteomes" id="UP001207116"/>
    </source>
</evidence>
<name>A0AAE3SNY5_9FLAO</name>
<dbReference type="AlphaFoldDB" id="A0AAE3SNY5"/>
<sequence>MEPITTISFFRYSSFWSKVWAFSMMQFAHPSLGKVKGLRFYKLMGSGKAGFNPWPDWSVYALVQVWDSPGDAEAFFNGDPLMKKYRGKVAENMTLYLKTLKVKGEWSGQNPFPKNQDLDPENKYMAVITRATIKTKFLYRFWKYVPQSQKSLMENEGLLYTKGIGEVPFRNMATFSIWKDRESLQAFAYNATGHKKAIAFTHTLKWYKEELFARFQPYKVEGSWSGIPPMELHAQA</sequence>
<proteinExistence type="predicted"/>
<dbReference type="RefSeq" id="WP_266013692.1">
    <property type="nucleotide sequence ID" value="NZ_JAPFQP010000003.1"/>
</dbReference>
<comment type="caution">
    <text evidence="1">The sequence shown here is derived from an EMBL/GenBank/DDBJ whole genome shotgun (WGS) entry which is preliminary data.</text>
</comment>
<keyword evidence="2" id="KW-1185">Reference proteome</keyword>
<gene>
    <name evidence="1" type="ORF">OO016_11030</name>
</gene>
<protein>
    <submittedName>
        <fullName evidence="1">DUF3291 domain-containing protein</fullName>
    </submittedName>
</protein>
<evidence type="ECO:0000313" key="1">
    <source>
        <dbReference type="EMBL" id="MCX2720134.1"/>
    </source>
</evidence>
<dbReference type="InterPro" id="IPR049574">
    <property type="entry name" value="CrtA-like"/>
</dbReference>
<accession>A0AAE3SNY5</accession>
<reference evidence="1" key="1">
    <citation type="submission" date="2022-11" db="EMBL/GenBank/DDBJ databases">
        <title>The characterization of three novel Bacteroidetes species and genomic analysis of their roles in tidal elemental geochemical cycles.</title>
        <authorList>
            <person name="Ma K.-J."/>
        </authorList>
    </citation>
    <scope>NUCLEOTIDE SEQUENCE</scope>
    <source>
        <strain evidence="1">M415</strain>
    </source>
</reference>
<dbReference type="EMBL" id="JAPFQP010000003">
    <property type="protein sequence ID" value="MCX2720134.1"/>
    <property type="molecule type" value="Genomic_DNA"/>
</dbReference>
<dbReference type="Proteomes" id="UP001207116">
    <property type="component" value="Unassembled WGS sequence"/>
</dbReference>
<dbReference type="CDD" id="cd21650">
    <property type="entry name" value="CrtA-like"/>
    <property type="match status" value="1"/>
</dbReference>
<organism evidence="1 2">
    <name type="scientific">Lentiprolixibacter aurantiacus</name>
    <dbReference type="NCBI Taxonomy" id="2993939"/>
    <lineage>
        <taxon>Bacteria</taxon>
        <taxon>Pseudomonadati</taxon>
        <taxon>Bacteroidota</taxon>
        <taxon>Flavobacteriia</taxon>
        <taxon>Flavobacteriales</taxon>
        <taxon>Flavobacteriaceae</taxon>
        <taxon>Lentiprolixibacter</taxon>
    </lineage>
</organism>